<evidence type="ECO:0000313" key="1">
    <source>
        <dbReference type="EMBL" id="UOE45899.1"/>
    </source>
</evidence>
<name>A0ABY4C4K2_9MICO</name>
<gene>
    <name evidence="1" type="ORF">MTO99_09210</name>
</gene>
<dbReference type="Proteomes" id="UP000832097">
    <property type="component" value="Chromosome"/>
</dbReference>
<protein>
    <recommendedName>
        <fullName evidence="3">Calcineurin-like phosphoesterase domain-containing protein</fullName>
    </recommendedName>
</protein>
<sequence length="440" mass="48227">MPQISQCVACAWEAENNVRIDDSLSNVAWGRRIGVSEGGIRRHRVNHAGREPEAGNAAGDDADPLAGGKMELGPDGGSFEDVRSDRPLDLGDWDHVFAKFKLDPAQFEILDDTVYCSTWQTSKRTEDGDRDVIDLYSYKARFRRKGANERALSELYREAERRTAPPILLPSRHERSTVVVLADWQIGKTGRRGGTPELLARLEHARRVLAGVLAERAPKRVVLLDGGDGIEGFESGGDPQFTNDLSLPDQLDAYATEMFKFVRLAQAFGPVDIGAVPSNHAAWRRGRQSLGTPADDFGLFVHRQVAKLAEAKDWDARWHFPAEYDESLSIDVDGTPVGLIHGNQFGPGKAIDWWQSQAFGAQAVTHADVLVTAHYHTWGAGVAGINQATGRERHWLGAPTLDNGSDWYKNIAGRDSLPGTLVFDVTPDGFDLGSLTILGA</sequence>
<proteinExistence type="predicted"/>
<dbReference type="InterPro" id="IPR029052">
    <property type="entry name" value="Metallo-depent_PP-like"/>
</dbReference>
<dbReference type="SUPFAM" id="SSF56300">
    <property type="entry name" value="Metallo-dependent phosphatases"/>
    <property type="match status" value="1"/>
</dbReference>
<evidence type="ECO:0008006" key="3">
    <source>
        <dbReference type="Google" id="ProtNLM"/>
    </source>
</evidence>
<reference evidence="1 2" key="1">
    <citation type="submission" date="2022-03" db="EMBL/GenBank/DDBJ databases">
        <title>Mucilaginibacter sp. isolated from the gut of Protaetia brevitarsis seulensis larvae.</title>
        <authorList>
            <person name="Won M."/>
            <person name="Kim S.-J."/>
            <person name="Kwon S.-W."/>
        </authorList>
    </citation>
    <scope>NUCLEOTIDE SEQUENCE [LARGE SCALE GENOMIC DNA]</scope>
    <source>
        <strain evidence="1 2">CFWR-12</strain>
    </source>
</reference>
<evidence type="ECO:0000313" key="2">
    <source>
        <dbReference type="Proteomes" id="UP000832097"/>
    </source>
</evidence>
<organism evidence="1 2">
    <name type="scientific">Agromyces larvae</name>
    <dbReference type="NCBI Taxonomy" id="2929802"/>
    <lineage>
        <taxon>Bacteria</taxon>
        <taxon>Bacillati</taxon>
        <taxon>Actinomycetota</taxon>
        <taxon>Actinomycetes</taxon>
        <taxon>Micrococcales</taxon>
        <taxon>Microbacteriaceae</taxon>
        <taxon>Agromyces</taxon>
    </lineage>
</organism>
<accession>A0ABY4C4K2</accession>
<keyword evidence="2" id="KW-1185">Reference proteome</keyword>
<dbReference type="EMBL" id="CP094528">
    <property type="protein sequence ID" value="UOE45899.1"/>
    <property type="molecule type" value="Genomic_DNA"/>
</dbReference>
<dbReference type="RefSeq" id="WP_243558610.1">
    <property type="nucleotide sequence ID" value="NZ_CP094528.1"/>
</dbReference>